<organism evidence="2 3">
    <name type="scientific">Deinococcus cavernae</name>
    <dbReference type="NCBI Taxonomy" id="2320857"/>
    <lineage>
        <taxon>Bacteria</taxon>
        <taxon>Thermotogati</taxon>
        <taxon>Deinococcota</taxon>
        <taxon>Deinococci</taxon>
        <taxon>Deinococcales</taxon>
        <taxon>Deinococcaceae</taxon>
        <taxon>Deinococcus</taxon>
    </lineage>
</organism>
<evidence type="ECO:0000256" key="1">
    <source>
        <dbReference type="SAM" id="MobiDB-lite"/>
    </source>
</evidence>
<proteinExistence type="predicted"/>
<dbReference type="RefSeq" id="WP_119762457.1">
    <property type="nucleotide sequence ID" value="NZ_QYUJ01000014.1"/>
</dbReference>
<sequence length="203" mass="22519">MTLRKKPQRDEHPDTERRGDGAPSLASGLGGLARRLAKQALDDPRVRETGSQLKHRAEELQAQARDRADRSLEDIIARRGGSDETNELLAQRRQERDLKAGKLRARSQLLALADTPHEKRVLLRVIEGTPWAGGEGRVPRYTELLDTLAPSGEAGAEMAVHRALWSLAERHVLSVSPFGEITASPLSRAARVLENHDHNPTEY</sequence>
<dbReference type="EMBL" id="QYUJ01000014">
    <property type="protein sequence ID" value="RJF71360.1"/>
    <property type="molecule type" value="Genomic_DNA"/>
</dbReference>
<evidence type="ECO:0000313" key="3">
    <source>
        <dbReference type="Proteomes" id="UP000286287"/>
    </source>
</evidence>
<dbReference type="Proteomes" id="UP000286287">
    <property type="component" value="Unassembled WGS sequence"/>
</dbReference>
<gene>
    <name evidence="2" type="ORF">D3875_07015</name>
</gene>
<accession>A0A418V5I4</accession>
<feature type="compositionally biased region" description="Basic and acidic residues" evidence="1">
    <location>
        <begin position="55"/>
        <end position="70"/>
    </location>
</feature>
<feature type="compositionally biased region" description="Basic and acidic residues" evidence="1">
    <location>
        <begin position="8"/>
        <end position="20"/>
    </location>
</feature>
<dbReference type="OrthoDB" id="67903at2"/>
<protein>
    <submittedName>
        <fullName evidence="2">Uncharacterized protein</fullName>
    </submittedName>
</protein>
<name>A0A418V5I4_9DEIO</name>
<keyword evidence="3" id="KW-1185">Reference proteome</keyword>
<reference evidence="2 3" key="1">
    <citation type="submission" date="2018-09" db="EMBL/GenBank/DDBJ databases">
        <authorList>
            <person name="Zhu H."/>
        </authorList>
    </citation>
    <scope>NUCLEOTIDE SEQUENCE [LARGE SCALE GENOMIC DNA]</scope>
    <source>
        <strain evidence="2 3">K2S05-167</strain>
    </source>
</reference>
<comment type="caution">
    <text evidence="2">The sequence shown here is derived from an EMBL/GenBank/DDBJ whole genome shotgun (WGS) entry which is preliminary data.</text>
</comment>
<dbReference type="AlphaFoldDB" id="A0A418V5I4"/>
<evidence type="ECO:0000313" key="2">
    <source>
        <dbReference type="EMBL" id="RJF71360.1"/>
    </source>
</evidence>
<feature type="region of interest" description="Disordered" evidence="1">
    <location>
        <begin position="1"/>
        <end position="70"/>
    </location>
</feature>